<dbReference type="EMBL" id="VSSQ01019591">
    <property type="protein sequence ID" value="MPM63763.1"/>
    <property type="molecule type" value="Genomic_DNA"/>
</dbReference>
<comment type="caution">
    <text evidence="1">The sequence shown here is derived from an EMBL/GenBank/DDBJ whole genome shotgun (WGS) entry which is preliminary data.</text>
</comment>
<dbReference type="AlphaFoldDB" id="A0A645BKL1"/>
<sequence>MKRSIAFTVFILICLISFSQPVVRVPIGVVSSPADAPVHLKLITRIQNYNKTPESDSDFVNEHIDSPKSVNILDSKNKFYIHSLEGCETLVYSLDSFRMIKVIRHSYTAKDSALFHDNTVLGYSFSYKGDVNTFSGKPVESCFTHNKKYLWVTYYRRSFDANAVQPSAIAIIDTDCDSIVRVMPTGPLPKMVAASPDGKYLAVTHWGDNTVGIIDISSQEPADFHYVKHLIVDYKLALNNDNNTPVNRDTECGFCLRGTVFSPDSRYLMVGRMGGGGIAFFDMQNLSYIGTLWGMKSNVRHLTMFGNDLLVSCTRPGYVQKAPVDSLISFMVKKKTTYTAWKDAFVGIGVRTIDVSPDGKYIFSAINNESKITVTDYNTMKVVASVKADSFPVGLAVSENGKLLIVTSQGRNGVGGGNSVMLFSVEY</sequence>
<reference evidence="1" key="1">
    <citation type="submission" date="2019-08" db="EMBL/GenBank/DDBJ databases">
        <authorList>
            <person name="Kucharzyk K."/>
            <person name="Murdoch R.W."/>
            <person name="Higgins S."/>
            <person name="Loffler F."/>
        </authorList>
    </citation>
    <scope>NUCLEOTIDE SEQUENCE</scope>
</reference>
<name>A0A645BKL1_9ZZZZ</name>
<dbReference type="PANTHER" id="PTHR47197">
    <property type="entry name" value="PROTEIN NIRF"/>
    <property type="match status" value="1"/>
</dbReference>
<dbReference type="InterPro" id="IPR015943">
    <property type="entry name" value="WD40/YVTN_repeat-like_dom_sf"/>
</dbReference>
<accession>A0A645BKL1</accession>
<protein>
    <recommendedName>
        <fullName evidence="2">Peptidoglycan-binding protein</fullName>
    </recommendedName>
</protein>
<dbReference type="InterPro" id="IPR051200">
    <property type="entry name" value="Host-pathogen_enzymatic-act"/>
</dbReference>
<evidence type="ECO:0000313" key="1">
    <source>
        <dbReference type="EMBL" id="MPM63763.1"/>
    </source>
</evidence>
<dbReference type="SUPFAM" id="SSF50974">
    <property type="entry name" value="Nitrous oxide reductase, N-terminal domain"/>
    <property type="match status" value="1"/>
</dbReference>
<dbReference type="PANTHER" id="PTHR47197:SF3">
    <property type="entry name" value="DIHYDRO-HEME D1 DEHYDROGENASE"/>
    <property type="match status" value="1"/>
</dbReference>
<dbReference type="Gene3D" id="2.130.10.10">
    <property type="entry name" value="YVTN repeat-like/Quinoprotein amine dehydrogenase"/>
    <property type="match status" value="2"/>
</dbReference>
<gene>
    <name evidence="1" type="ORF">SDC9_110646</name>
</gene>
<proteinExistence type="predicted"/>
<dbReference type="InterPro" id="IPR011045">
    <property type="entry name" value="N2O_reductase_N"/>
</dbReference>
<organism evidence="1">
    <name type="scientific">bioreactor metagenome</name>
    <dbReference type="NCBI Taxonomy" id="1076179"/>
    <lineage>
        <taxon>unclassified sequences</taxon>
        <taxon>metagenomes</taxon>
        <taxon>ecological metagenomes</taxon>
    </lineage>
</organism>
<evidence type="ECO:0008006" key="2">
    <source>
        <dbReference type="Google" id="ProtNLM"/>
    </source>
</evidence>